<dbReference type="AlphaFoldDB" id="A0A443LQU7"/>
<accession>A0A443LQU7</accession>
<dbReference type="Gene3D" id="3.90.1720.10">
    <property type="entry name" value="endopeptidase domain like (from Nostoc punctiforme)"/>
    <property type="match status" value="1"/>
</dbReference>
<name>A0A443LQU7_9RHOB</name>
<evidence type="ECO:0000313" key="7">
    <source>
        <dbReference type="Proteomes" id="UP000288071"/>
    </source>
</evidence>
<gene>
    <name evidence="6" type="ORF">EOW66_11190</name>
</gene>
<evidence type="ECO:0000259" key="5">
    <source>
        <dbReference type="PROSITE" id="PS51935"/>
    </source>
</evidence>
<dbReference type="PANTHER" id="PTHR47359:SF3">
    <property type="entry name" value="NLP_P60 DOMAIN-CONTAINING PROTEIN-RELATED"/>
    <property type="match status" value="1"/>
</dbReference>
<dbReference type="InterPro" id="IPR000064">
    <property type="entry name" value="NLP_P60_dom"/>
</dbReference>
<dbReference type="SUPFAM" id="SSF54001">
    <property type="entry name" value="Cysteine proteinases"/>
    <property type="match status" value="1"/>
</dbReference>
<evidence type="ECO:0000256" key="2">
    <source>
        <dbReference type="ARBA" id="ARBA00022670"/>
    </source>
</evidence>
<dbReference type="RefSeq" id="WP_128156445.1">
    <property type="nucleotide sequence ID" value="NZ_JBHSOM010000026.1"/>
</dbReference>
<feature type="domain" description="NlpC/P60" evidence="5">
    <location>
        <begin position="151"/>
        <end position="275"/>
    </location>
</feature>
<sequence>MNDRRLTPFSGRIALETLRGQVAAEAFTEGEPARILRPVVDLSPEPGALRDRQLIFGAAVTVIERRAGAAFVQAAADGYCGWVPASALGAPAAPTHVVSAAATHVYREASIKRGEVMALSLGARLAVLGADATFLRIAEGFVPRPHARPLDPPETDPVAVAERLLGTPYLWGGNSREGIDCSGLVQVALALCGRACPADSDQQRGAFGPFLPAGTVPQRGDLFFWKGHVAMACDAEVLIHANGHTMSVAHEGIGACLARIEAAGEGPFLGLKRPGA</sequence>
<evidence type="ECO:0000256" key="4">
    <source>
        <dbReference type="ARBA" id="ARBA00022807"/>
    </source>
</evidence>
<keyword evidence="2" id="KW-0645">Protease</keyword>
<dbReference type="GO" id="GO:0008234">
    <property type="term" value="F:cysteine-type peptidase activity"/>
    <property type="evidence" value="ECO:0007669"/>
    <property type="project" value="UniProtKB-KW"/>
</dbReference>
<dbReference type="InterPro" id="IPR051794">
    <property type="entry name" value="PG_Endopeptidase_C40"/>
</dbReference>
<dbReference type="InterPro" id="IPR038765">
    <property type="entry name" value="Papain-like_cys_pep_sf"/>
</dbReference>
<organism evidence="6 7">
    <name type="scientific">Paenirhodobacter huangdaonensis</name>
    <dbReference type="NCBI Taxonomy" id="2501515"/>
    <lineage>
        <taxon>Bacteria</taxon>
        <taxon>Pseudomonadati</taxon>
        <taxon>Pseudomonadota</taxon>
        <taxon>Alphaproteobacteria</taxon>
        <taxon>Rhodobacterales</taxon>
        <taxon>Rhodobacter group</taxon>
        <taxon>Paenirhodobacter</taxon>
    </lineage>
</organism>
<dbReference type="GO" id="GO:0006508">
    <property type="term" value="P:proteolysis"/>
    <property type="evidence" value="ECO:0007669"/>
    <property type="project" value="UniProtKB-KW"/>
</dbReference>
<keyword evidence="7" id="KW-1185">Reference proteome</keyword>
<evidence type="ECO:0000313" key="6">
    <source>
        <dbReference type="EMBL" id="RWR51545.1"/>
    </source>
</evidence>
<reference evidence="6" key="2">
    <citation type="submission" date="2019-01" db="EMBL/GenBank/DDBJ databases">
        <authorList>
            <person name="Li Y."/>
        </authorList>
    </citation>
    <scope>NUCLEOTIDE SEQUENCE [LARGE SCALE GENOMIC DNA]</scope>
    <source>
        <strain evidence="6">CGMCC 1.12963</strain>
    </source>
</reference>
<dbReference type="PANTHER" id="PTHR47359">
    <property type="entry name" value="PEPTIDOGLYCAN DL-ENDOPEPTIDASE CWLO"/>
    <property type="match status" value="1"/>
</dbReference>
<dbReference type="Pfam" id="PF18348">
    <property type="entry name" value="SH3_16"/>
    <property type="match status" value="1"/>
</dbReference>
<proteinExistence type="inferred from homology"/>
<dbReference type="Proteomes" id="UP000288071">
    <property type="component" value="Unassembled WGS sequence"/>
</dbReference>
<keyword evidence="3 6" id="KW-0378">Hydrolase</keyword>
<evidence type="ECO:0000256" key="3">
    <source>
        <dbReference type="ARBA" id="ARBA00022801"/>
    </source>
</evidence>
<dbReference type="InterPro" id="IPR041382">
    <property type="entry name" value="SH3_16"/>
</dbReference>
<dbReference type="Pfam" id="PF00877">
    <property type="entry name" value="NLPC_P60"/>
    <property type="match status" value="1"/>
</dbReference>
<comment type="caution">
    <text evidence="6">The sequence shown here is derived from an EMBL/GenBank/DDBJ whole genome shotgun (WGS) entry which is preliminary data.</text>
</comment>
<keyword evidence="4" id="KW-0788">Thiol protease</keyword>
<reference evidence="6" key="1">
    <citation type="submission" date="2019-01" db="EMBL/GenBank/DDBJ databases">
        <title>Sinorhodobacter populi sp. nov. isolated from the symptomatic bark tissue of Populus euramericana canker.</title>
        <authorList>
            <person name="Xu G."/>
        </authorList>
    </citation>
    <scope>NUCLEOTIDE SEQUENCE [LARGE SCALE GENOMIC DNA]</scope>
    <source>
        <strain evidence="6">CGMCC 1.12963</strain>
    </source>
</reference>
<comment type="similarity">
    <text evidence="1">Belongs to the peptidase C40 family.</text>
</comment>
<dbReference type="EMBL" id="SAVA01000006">
    <property type="protein sequence ID" value="RWR51545.1"/>
    <property type="molecule type" value="Genomic_DNA"/>
</dbReference>
<protein>
    <submittedName>
        <fullName evidence="6">NLP/P60 hydrolase</fullName>
    </submittedName>
</protein>
<dbReference type="PROSITE" id="PS51935">
    <property type="entry name" value="NLPC_P60"/>
    <property type="match status" value="1"/>
</dbReference>
<evidence type="ECO:0000256" key="1">
    <source>
        <dbReference type="ARBA" id="ARBA00007074"/>
    </source>
</evidence>